<dbReference type="Gene3D" id="2.60.40.4150">
    <property type="entry name" value="Type VI secretion system, lipoprotein SciN"/>
    <property type="match status" value="1"/>
</dbReference>
<proteinExistence type="predicted"/>
<dbReference type="PROSITE" id="PS51257">
    <property type="entry name" value="PROKAR_LIPOPROTEIN"/>
    <property type="match status" value="1"/>
</dbReference>
<evidence type="ECO:0000313" key="1">
    <source>
        <dbReference type="EMBL" id="UZW75602.1"/>
    </source>
</evidence>
<dbReference type="InterPro" id="IPR038706">
    <property type="entry name" value="Type_VI_SciN-like_sf"/>
</dbReference>
<dbReference type="AlphaFoldDB" id="A0A9E8HK35"/>
<dbReference type="Proteomes" id="UP001164472">
    <property type="component" value="Chromosome"/>
</dbReference>
<dbReference type="InterPro" id="IPR017734">
    <property type="entry name" value="T6SS_SciN"/>
</dbReference>
<organism evidence="1 2">
    <name type="scientific">Alkalimarinus sediminis</name>
    <dbReference type="NCBI Taxonomy" id="1632866"/>
    <lineage>
        <taxon>Bacteria</taxon>
        <taxon>Pseudomonadati</taxon>
        <taxon>Pseudomonadota</taxon>
        <taxon>Gammaproteobacteria</taxon>
        <taxon>Alteromonadales</taxon>
        <taxon>Alteromonadaceae</taxon>
        <taxon>Alkalimarinus</taxon>
    </lineage>
</organism>
<keyword evidence="1" id="KW-0449">Lipoprotein</keyword>
<dbReference type="EMBL" id="CP101527">
    <property type="protein sequence ID" value="UZW75602.1"/>
    <property type="molecule type" value="Genomic_DNA"/>
</dbReference>
<dbReference type="NCBIfam" id="TIGR03352">
    <property type="entry name" value="VI_chp_3"/>
    <property type="match status" value="1"/>
</dbReference>
<accession>A0A9E8HK35</accession>
<gene>
    <name evidence="1" type="primary">tssJ</name>
    <name evidence="1" type="ORF">NNL22_03125</name>
</gene>
<dbReference type="Pfam" id="PF12790">
    <property type="entry name" value="T6SS-SciN"/>
    <property type="match status" value="1"/>
</dbReference>
<evidence type="ECO:0000313" key="2">
    <source>
        <dbReference type="Proteomes" id="UP001164472"/>
    </source>
</evidence>
<sequence>MNLKLKFPVWALVGIMLCSVVSGCASWVESDITKLDIRFTASGDLNPDISGRPSPLVVRFYEIKAPSIFENADFYSLYDYGKETLGPDFVAMEEMTLKPGEQLDMKLALQNDTNYIAILGAYRDINSANWKRVFPVSLKNKNRKNIVFAGSSIDVLE</sequence>
<dbReference type="PANTHER" id="PTHR37625">
    <property type="entry name" value="OUTER MEMBRANE LIPOPROTEIN-RELATED"/>
    <property type="match status" value="1"/>
</dbReference>
<dbReference type="KEGG" id="asem:NNL22_03125"/>
<keyword evidence="2" id="KW-1185">Reference proteome</keyword>
<dbReference type="PANTHER" id="PTHR37625:SF4">
    <property type="entry name" value="OUTER MEMBRANE LIPOPROTEIN"/>
    <property type="match status" value="1"/>
</dbReference>
<reference evidence="1" key="1">
    <citation type="submission" date="2022-07" db="EMBL/GenBank/DDBJ databases">
        <title>Alkalimarinus sp. nov., isolated from gut of a Alitta virens.</title>
        <authorList>
            <person name="Yang A.I."/>
            <person name="Shin N.-R."/>
        </authorList>
    </citation>
    <scope>NUCLEOTIDE SEQUENCE</scope>
    <source>
        <strain evidence="1">FA028</strain>
    </source>
</reference>
<dbReference type="RefSeq" id="WP_251810573.1">
    <property type="nucleotide sequence ID" value="NZ_CP101527.1"/>
</dbReference>
<name>A0A9E8HK35_9ALTE</name>
<protein>
    <submittedName>
        <fullName evidence="1">Type VI secretion system lipoprotein TssJ</fullName>
    </submittedName>
</protein>